<accession>A0A085W875</accession>
<dbReference type="InterPro" id="IPR011051">
    <property type="entry name" value="RmlC_Cupin_sf"/>
</dbReference>
<dbReference type="PANTHER" id="PTHR15497:SF1">
    <property type="entry name" value="3-HYDROXYANTHRANILATE 3,4-DIOXYGENASE"/>
    <property type="match status" value="1"/>
</dbReference>
<gene>
    <name evidence="7" type="primary">nbaC</name>
    <name evidence="8" type="ORF">DB31_2300</name>
</gene>
<evidence type="ECO:0000256" key="4">
    <source>
        <dbReference type="ARBA" id="ARBA00022964"/>
    </source>
</evidence>
<feature type="binding site" evidence="7">
    <location>
        <position position="98"/>
    </location>
    <ligand>
        <name>substrate</name>
    </ligand>
</feature>
<feature type="binding site" evidence="7">
    <location>
        <position position="56"/>
    </location>
    <ligand>
        <name>substrate</name>
    </ligand>
</feature>
<evidence type="ECO:0000256" key="6">
    <source>
        <dbReference type="ARBA" id="ARBA00023004"/>
    </source>
</evidence>
<comment type="caution">
    <text evidence="8">The sequence shown here is derived from an EMBL/GenBank/DDBJ whole genome shotgun (WGS) entry which is preliminary data.</text>
</comment>
<dbReference type="HAMAP" id="MF_00825">
    <property type="entry name" value="3_HAO"/>
    <property type="match status" value="1"/>
</dbReference>
<feature type="binding site" evidence="7">
    <location>
        <position position="108"/>
    </location>
    <ligand>
        <name>substrate</name>
    </ligand>
</feature>
<dbReference type="AlphaFoldDB" id="A0A085W875"/>
<keyword evidence="6 7" id="KW-0408">Iron</keyword>
<reference evidence="8 9" key="1">
    <citation type="submission" date="2014-04" db="EMBL/GenBank/DDBJ databases">
        <title>Genome assembly of Hyalangium minutum DSM 14724.</title>
        <authorList>
            <person name="Sharma G."/>
            <person name="Subramanian S."/>
        </authorList>
    </citation>
    <scope>NUCLEOTIDE SEQUENCE [LARGE SCALE GENOMIC DNA]</scope>
    <source>
        <strain evidence="8 9">DSM 14724</strain>
    </source>
</reference>
<feature type="binding site" evidence="7">
    <location>
        <position position="46"/>
    </location>
    <ligand>
        <name>O2</name>
        <dbReference type="ChEBI" id="CHEBI:15379"/>
    </ligand>
</feature>
<feature type="binding site" evidence="7">
    <location>
        <position position="50"/>
    </location>
    <ligand>
        <name>Fe cation</name>
        <dbReference type="ChEBI" id="CHEBI:24875"/>
        <label>1</label>
        <note>catalytic</note>
    </ligand>
</feature>
<dbReference type="GO" id="GO:0006569">
    <property type="term" value="P:L-tryptophan catabolic process"/>
    <property type="evidence" value="ECO:0007669"/>
    <property type="project" value="UniProtKB-UniRule"/>
</dbReference>
<comment type="cofactor">
    <cofactor evidence="7">
        <name>Fe(2+)</name>
        <dbReference type="ChEBI" id="CHEBI:29033"/>
    </cofactor>
    <text evidence="7">Binds 2 Fe(2+) ions per subunit.</text>
</comment>
<evidence type="ECO:0000313" key="9">
    <source>
        <dbReference type="Proteomes" id="UP000028725"/>
    </source>
</evidence>
<evidence type="ECO:0000256" key="3">
    <source>
        <dbReference type="ARBA" id="ARBA00022723"/>
    </source>
</evidence>
<dbReference type="CDD" id="cd06123">
    <property type="entry name" value="cupin_HAO"/>
    <property type="match status" value="1"/>
</dbReference>
<keyword evidence="3 7" id="KW-0479">Metal-binding</keyword>
<dbReference type="NCBIfam" id="TIGR03037">
    <property type="entry name" value="anthran_nbaC"/>
    <property type="match status" value="1"/>
</dbReference>
<dbReference type="GO" id="GO:0009435">
    <property type="term" value="P:NAD+ biosynthetic process"/>
    <property type="evidence" value="ECO:0007669"/>
    <property type="project" value="UniProtKB-UniPathway"/>
</dbReference>
<comment type="function">
    <text evidence="1 7">Catalyzes the oxidative ring opening of 3-hydroxyanthranilate to 2-amino-3-carboxymuconate semialdehyde, which spontaneously cyclizes to quinolinate.</text>
</comment>
<dbReference type="GO" id="GO:0019805">
    <property type="term" value="P:quinolinate biosynthetic process"/>
    <property type="evidence" value="ECO:0007669"/>
    <property type="project" value="UniProtKB-UniRule"/>
</dbReference>
<proteinExistence type="inferred from homology"/>
<dbReference type="Proteomes" id="UP000028725">
    <property type="component" value="Unassembled WGS sequence"/>
</dbReference>
<organism evidence="8 9">
    <name type="scientific">Hyalangium minutum</name>
    <dbReference type="NCBI Taxonomy" id="394096"/>
    <lineage>
        <taxon>Bacteria</taxon>
        <taxon>Pseudomonadati</taxon>
        <taxon>Myxococcota</taxon>
        <taxon>Myxococcia</taxon>
        <taxon>Myxococcales</taxon>
        <taxon>Cystobacterineae</taxon>
        <taxon>Archangiaceae</taxon>
        <taxon>Hyalangium</taxon>
    </lineage>
</organism>
<dbReference type="Pfam" id="PF06052">
    <property type="entry name" value="3-HAO"/>
    <property type="match status" value="1"/>
</dbReference>
<dbReference type="UniPathway" id="UPA00253">
    <property type="reaction ID" value="UER00330"/>
</dbReference>
<protein>
    <recommendedName>
        <fullName evidence="7">3-hydroxyanthranilate 3,4-dioxygenase</fullName>
        <ecNumber evidence="7">1.13.11.6</ecNumber>
    </recommendedName>
    <alternativeName>
        <fullName evidence="7">3-hydroxyanthranilate oxygenase</fullName>
        <shortName evidence="7">3-HAO</shortName>
    </alternativeName>
    <alternativeName>
        <fullName evidence="7">3-hydroxyanthranilic acid dioxygenase</fullName>
        <shortName evidence="7">HAD</shortName>
    </alternativeName>
</protein>
<comment type="catalytic activity">
    <reaction evidence="7">
        <text>3-hydroxyanthranilate + O2 = (2Z,4Z)-2-amino-3-carboxymuconate 6-semialdehyde</text>
        <dbReference type="Rhea" id="RHEA:17953"/>
        <dbReference type="ChEBI" id="CHEBI:15379"/>
        <dbReference type="ChEBI" id="CHEBI:36559"/>
        <dbReference type="ChEBI" id="CHEBI:77612"/>
        <dbReference type="EC" id="1.13.11.6"/>
    </reaction>
</comment>
<dbReference type="PANTHER" id="PTHR15497">
    <property type="entry name" value="3-HYDROXYANTHRANILATE 3,4-DIOXYGENASE"/>
    <property type="match status" value="1"/>
</dbReference>
<dbReference type="OrthoDB" id="5002379at2"/>
<keyword evidence="5 7" id="KW-0560">Oxidoreductase</keyword>
<feature type="binding site" evidence="7">
    <location>
        <position position="94"/>
    </location>
    <ligand>
        <name>Fe cation</name>
        <dbReference type="ChEBI" id="CHEBI:24875"/>
        <label>1</label>
        <note>catalytic</note>
    </ligand>
</feature>
<dbReference type="EMBL" id="JMCB01000015">
    <property type="protein sequence ID" value="KFE63888.1"/>
    <property type="molecule type" value="Genomic_DNA"/>
</dbReference>
<dbReference type="GO" id="GO:0043420">
    <property type="term" value="P:anthranilate metabolic process"/>
    <property type="evidence" value="ECO:0007669"/>
    <property type="project" value="UniProtKB-UniRule"/>
</dbReference>
<dbReference type="RefSeq" id="WP_044194958.1">
    <property type="nucleotide sequence ID" value="NZ_JMCB01000015.1"/>
</dbReference>
<evidence type="ECO:0000256" key="2">
    <source>
        <dbReference type="ARBA" id="ARBA00022642"/>
    </source>
</evidence>
<sequence>MALMPPFNFKKWIDEHRHLLKPPVGNQLVWKDQEFIVMVVGGPNSRTDFHIDESEEFFYQLEGDINLRIIEDGKPRDLPIREGDIFLLPPKVPHSPQRPAGTVGLVIERRRQPHEQDGFAWFCPRCDSKLYEEYLHVSNIVTQLPPVFDRFYSDPKHCTCKQCGFQMTRSGGK</sequence>
<dbReference type="SUPFAM" id="SSF51182">
    <property type="entry name" value="RmlC-like cupins"/>
    <property type="match status" value="1"/>
</dbReference>
<name>A0A085W875_9BACT</name>
<evidence type="ECO:0000256" key="5">
    <source>
        <dbReference type="ARBA" id="ARBA00023002"/>
    </source>
</evidence>
<dbReference type="EC" id="1.13.11.6" evidence="7"/>
<dbReference type="InterPro" id="IPR010329">
    <property type="entry name" value="3hydroanth_dOase"/>
</dbReference>
<comment type="pathway">
    <text evidence="7">Cofactor biosynthesis; NAD(+) biosynthesis; quinolinate from L-kynurenine: step 3/3.</text>
</comment>
<dbReference type="NCBIfam" id="NF009763">
    <property type="entry name" value="PRK13264.1"/>
    <property type="match status" value="1"/>
</dbReference>
<feature type="binding site" evidence="7">
    <location>
        <position position="126"/>
    </location>
    <ligand>
        <name>Fe cation</name>
        <dbReference type="ChEBI" id="CHEBI:24875"/>
        <label>2</label>
    </ligand>
</feature>
<dbReference type="InterPro" id="IPR014710">
    <property type="entry name" value="RmlC-like_jellyroll"/>
</dbReference>
<evidence type="ECO:0000313" key="8">
    <source>
        <dbReference type="EMBL" id="KFE63888.1"/>
    </source>
</evidence>
<dbReference type="STRING" id="394096.DB31_2300"/>
<dbReference type="GO" id="GO:0000334">
    <property type="term" value="F:3-hydroxyanthranilate 3,4-dioxygenase activity"/>
    <property type="evidence" value="ECO:0007669"/>
    <property type="project" value="UniProtKB-UniRule"/>
</dbReference>
<comment type="similarity">
    <text evidence="7">Belongs to the 3-HAO family.</text>
</comment>
<feature type="binding site" evidence="7">
    <location>
        <position position="56"/>
    </location>
    <ligand>
        <name>Fe cation</name>
        <dbReference type="ChEBI" id="CHEBI:24875"/>
        <label>1</label>
        <note>catalytic</note>
    </ligand>
</feature>
<keyword evidence="4 7" id="KW-0223">Dioxygenase</keyword>
<dbReference type="Gene3D" id="2.60.120.10">
    <property type="entry name" value="Jelly Rolls"/>
    <property type="match status" value="1"/>
</dbReference>
<feature type="binding site" evidence="7">
    <location>
        <position position="163"/>
    </location>
    <ligand>
        <name>Fe cation</name>
        <dbReference type="ChEBI" id="CHEBI:24875"/>
        <label>2</label>
    </ligand>
</feature>
<keyword evidence="9" id="KW-1185">Reference proteome</keyword>
<keyword evidence="2 7" id="KW-0662">Pyridine nucleotide biosynthesis</keyword>
<evidence type="ECO:0000256" key="7">
    <source>
        <dbReference type="HAMAP-Rule" id="MF_00825"/>
    </source>
</evidence>
<feature type="binding site" evidence="7">
    <location>
        <position position="160"/>
    </location>
    <ligand>
        <name>Fe cation</name>
        <dbReference type="ChEBI" id="CHEBI:24875"/>
        <label>2</label>
    </ligand>
</feature>
<dbReference type="GO" id="GO:0008198">
    <property type="term" value="F:ferrous iron binding"/>
    <property type="evidence" value="ECO:0007669"/>
    <property type="project" value="UniProtKB-UniRule"/>
</dbReference>
<dbReference type="PATRIC" id="fig|394096.3.peg.6632"/>
<feature type="binding site" evidence="7">
    <location>
        <position position="123"/>
    </location>
    <ligand>
        <name>Fe cation</name>
        <dbReference type="ChEBI" id="CHEBI:24875"/>
        <label>2</label>
    </ligand>
</feature>
<evidence type="ECO:0000256" key="1">
    <source>
        <dbReference type="ARBA" id="ARBA00002752"/>
    </source>
</evidence>